<evidence type="ECO:0000313" key="1">
    <source>
        <dbReference type="EMBL" id="EFB75106.1"/>
    </source>
</evidence>
<dbReference type="eggNOG" id="ENOG503194H">
    <property type="taxonomic scope" value="Bacteria"/>
</dbReference>
<proteinExistence type="predicted"/>
<keyword evidence="2" id="KW-1185">Reference proteome</keyword>
<name>D1PQC4_9FIRM</name>
<organism evidence="1 2">
    <name type="scientific">Subdoligranulum variabile DSM 15176</name>
    <dbReference type="NCBI Taxonomy" id="411471"/>
    <lineage>
        <taxon>Bacteria</taxon>
        <taxon>Bacillati</taxon>
        <taxon>Bacillota</taxon>
        <taxon>Clostridia</taxon>
        <taxon>Eubacteriales</taxon>
        <taxon>Oscillospiraceae</taxon>
        <taxon>Subdoligranulum</taxon>
    </lineage>
</organism>
<dbReference type="Pfam" id="PF12953">
    <property type="entry name" value="DUF3842"/>
    <property type="match status" value="1"/>
</dbReference>
<evidence type="ECO:0008006" key="3">
    <source>
        <dbReference type="Google" id="ProtNLM"/>
    </source>
</evidence>
<dbReference type="EMBL" id="ACBY02000035">
    <property type="protein sequence ID" value="EFB75106.1"/>
    <property type="molecule type" value="Genomic_DNA"/>
</dbReference>
<reference evidence="1" key="1">
    <citation type="submission" date="2009-12" db="EMBL/GenBank/DDBJ databases">
        <authorList>
            <person name="Weinstock G."/>
            <person name="Sodergren E."/>
            <person name="Clifton S."/>
            <person name="Fulton L."/>
            <person name="Fulton B."/>
            <person name="Courtney L."/>
            <person name="Fronick C."/>
            <person name="Harrison M."/>
            <person name="Strong C."/>
            <person name="Farmer C."/>
            <person name="Delahaunty K."/>
            <person name="Markovic C."/>
            <person name="Hall O."/>
            <person name="Minx P."/>
            <person name="Tomlinson C."/>
            <person name="Mitreva M."/>
            <person name="Nelson J."/>
            <person name="Hou S."/>
            <person name="Wollam A."/>
            <person name="Pepin K.H."/>
            <person name="Johnson M."/>
            <person name="Bhonagiri V."/>
            <person name="Nash W.E."/>
            <person name="Warren W."/>
            <person name="Chinwalla A."/>
            <person name="Mardis E.R."/>
            <person name="Wilson R.K."/>
        </authorList>
    </citation>
    <scope>NUCLEOTIDE SEQUENCE [LARGE SCALE GENOMIC DNA]</scope>
    <source>
        <strain evidence="1">DSM 15176</strain>
    </source>
</reference>
<dbReference type="OrthoDB" id="9797117at2"/>
<evidence type="ECO:0000313" key="2">
    <source>
        <dbReference type="Proteomes" id="UP000003438"/>
    </source>
</evidence>
<dbReference type="Proteomes" id="UP000003438">
    <property type="component" value="Unassembled WGS sequence"/>
</dbReference>
<dbReference type="HOGENOM" id="CLU_130373_0_0_9"/>
<dbReference type="STRING" id="411471.SUBVAR_06593"/>
<sequence>MNSKRIVLVLDGQGGGMGTQLIKMLAPVLPADCDLLAVGTNVLATNAMLKAGARRGATGENAVVYNASRADLILGPIGMILANGIMGEVSPRMASAVSGSEAEKILVPSSHCGVQIAGTQDCRLEEYLQSAVTLALRALES</sequence>
<accession>D1PQC4</accession>
<protein>
    <recommendedName>
        <fullName evidence="3">DUF3842 family protein</fullName>
    </recommendedName>
</protein>
<dbReference type="RefSeq" id="WP_007047953.1">
    <property type="nucleotide sequence ID" value="NZ_GG704770.1"/>
</dbReference>
<comment type="caution">
    <text evidence="1">The sequence shown here is derived from an EMBL/GenBank/DDBJ whole genome shotgun (WGS) entry which is preliminary data.</text>
</comment>
<dbReference type="InterPro" id="IPR024208">
    <property type="entry name" value="DUF3842"/>
</dbReference>
<dbReference type="AlphaFoldDB" id="D1PQC4"/>
<gene>
    <name evidence="1" type="ORF">SUBVAR_06593</name>
</gene>